<gene>
    <name evidence="14" type="ORF">OIDMADRAFT_19688</name>
</gene>
<reference evidence="14 15" key="1">
    <citation type="submission" date="2014-04" db="EMBL/GenBank/DDBJ databases">
        <authorList>
            <consortium name="DOE Joint Genome Institute"/>
            <person name="Kuo A."/>
            <person name="Martino E."/>
            <person name="Perotto S."/>
            <person name="Kohler A."/>
            <person name="Nagy L.G."/>
            <person name="Floudas D."/>
            <person name="Copeland A."/>
            <person name="Barry K.W."/>
            <person name="Cichocki N."/>
            <person name="Veneault-Fourrey C."/>
            <person name="LaButti K."/>
            <person name="Lindquist E.A."/>
            <person name="Lipzen A."/>
            <person name="Lundell T."/>
            <person name="Morin E."/>
            <person name="Murat C."/>
            <person name="Sun H."/>
            <person name="Tunlid A."/>
            <person name="Henrissat B."/>
            <person name="Grigoriev I.V."/>
            <person name="Hibbett D.S."/>
            <person name="Martin F."/>
            <person name="Nordberg H.P."/>
            <person name="Cantor M.N."/>
            <person name="Hua S.X."/>
        </authorList>
    </citation>
    <scope>NUCLEOTIDE SEQUENCE [LARGE SCALE GENOMIC DNA]</scope>
    <source>
        <strain evidence="14 15">Zn</strain>
    </source>
</reference>
<evidence type="ECO:0000256" key="8">
    <source>
        <dbReference type="ARBA" id="ARBA00023004"/>
    </source>
</evidence>
<dbReference type="InParanoid" id="A0A0C3HB37"/>
<evidence type="ECO:0000256" key="12">
    <source>
        <dbReference type="ARBA" id="ARBA00082700"/>
    </source>
</evidence>
<dbReference type="SUPFAM" id="SSF48479">
    <property type="entry name" value="Cytochrome c oxidase subunit E"/>
    <property type="match status" value="1"/>
</dbReference>
<dbReference type="UniPathway" id="UPA00705"/>
<dbReference type="AlphaFoldDB" id="A0A0C3HB37"/>
<evidence type="ECO:0000256" key="10">
    <source>
        <dbReference type="ARBA" id="ARBA00023136"/>
    </source>
</evidence>
<name>A0A0C3HB37_OIDMZ</name>
<dbReference type="EMBL" id="KN832878">
    <property type="protein sequence ID" value="KIM99561.1"/>
    <property type="molecule type" value="Genomic_DNA"/>
</dbReference>
<organism evidence="14 15">
    <name type="scientific">Oidiodendron maius (strain Zn)</name>
    <dbReference type="NCBI Taxonomy" id="913774"/>
    <lineage>
        <taxon>Eukaryota</taxon>
        <taxon>Fungi</taxon>
        <taxon>Dikarya</taxon>
        <taxon>Ascomycota</taxon>
        <taxon>Pezizomycotina</taxon>
        <taxon>Leotiomycetes</taxon>
        <taxon>Leotiomycetes incertae sedis</taxon>
        <taxon>Myxotrichaceae</taxon>
        <taxon>Oidiodendron</taxon>
    </lineage>
</organism>
<dbReference type="GO" id="GO:0046872">
    <property type="term" value="F:metal ion binding"/>
    <property type="evidence" value="ECO:0007669"/>
    <property type="project" value="UniProtKB-UniRule"/>
</dbReference>
<dbReference type="Pfam" id="PF02284">
    <property type="entry name" value="COX5A"/>
    <property type="match status" value="1"/>
</dbReference>
<dbReference type="STRING" id="913774.A0A0C3HB37"/>
<evidence type="ECO:0000256" key="4">
    <source>
        <dbReference type="ARBA" id="ARBA00022617"/>
    </source>
</evidence>
<dbReference type="InterPro" id="IPR036545">
    <property type="entry name" value="Cyt_c_oxidase_su5A/6_sf"/>
</dbReference>
<dbReference type="GO" id="GO:0004129">
    <property type="term" value="F:cytochrome-c oxidase activity"/>
    <property type="evidence" value="ECO:0007669"/>
    <property type="project" value="EnsemblFungi"/>
</dbReference>
<evidence type="ECO:0000313" key="14">
    <source>
        <dbReference type="EMBL" id="KIM99561.1"/>
    </source>
</evidence>
<keyword evidence="9 13" id="KW-0496">Mitochondrion</keyword>
<keyword evidence="8 13" id="KW-0408">Iron</keyword>
<keyword evidence="10 13" id="KW-0472">Membrane</keyword>
<keyword evidence="5 13" id="KW-0479">Metal-binding</keyword>
<dbReference type="CDD" id="cd00923">
    <property type="entry name" value="Cyt_c_Oxidase_Va"/>
    <property type="match status" value="1"/>
</dbReference>
<dbReference type="GO" id="GO:0045277">
    <property type="term" value="C:respiratory chain complex IV"/>
    <property type="evidence" value="ECO:0007669"/>
    <property type="project" value="UniProtKB-UniRule"/>
</dbReference>
<evidence type="ECO:0000256" key="13">
    <source>
        <dbReference type="RuleBase" id="RU368103"/>
    </source>
</evidence>
<dbReference type="HOGENOM" id="CLU_099086_0_0_1"/>
<dbReference type="GO" id="GO:0005743">
    <property type="term" value="C:mitochondrial inner membrane"/>
    <property type="evidence" value="ECO:0007669"/>
    <property type="project" value="UniProtKB-SubCell"/>
</dbReference>
<evidence type="ECO:0000256" key="5">
    <source>
        <dbReference type="ARBA" id="ARBA00022723"/>
    </source>
</evidence>
<evidence type="ECO:0000313" key="15">
    <source>
        <dbReference type="Proteomes" id="UP000054321"/>
    </source>
</evidence>
<sequence>MSSTSLLRVATRANPSTFFRANGLRCLKPRSSSALFAVPAVIVSSGSASSFSSSARQLSAKSDEEGGSHHEESFEEFTARYEKEFDQVQDVFELQRNLNNAFAYDLVPSPSVITAALKAARRVNDFPTAVRIFEGIKAKVENRGQYEQYLEELKPLREELGVSLKEDLYPEESK</sequence>
<evidence type="ECO:0000256" key="3">
    <source>
        <dbReference type="ARBA" id="ARBA00007972"/>
    </source>
</evidence>
<comment type="function">
    <text evidence="13">Component of the cytochrome c oxidase, the last enzyme in the mitochondrial electron transport chain which drives oxidative phosphorylation. The respiratory chain contains 3 multisubunit complexes succinate dehydrogenase (complex II, CII), ubiquinol-cytochrome c oxidoreductase (cytochrome b-c1 complex, complex III, CIII) and cytochrome c oxidase (complex IV, CIV), that cooperate to transfer electrons derived from NADH and succinate to molecular oxygen, creating an electrochemical gradient over the inner membrane that drives transmembrane transport and the ATP synthase. Cytochrome c oxidase is the component of the respiratory chain that catalyzes the reduction of oxygen to water. Electrons originating from reduced cytochrome c in the intermembrane space (IMS) are transferred via the dinuclear copper A center (CU(A)) of subunit 2 and heme A of subunit 1 to the active site in subunit 1, a binuclear center (BNC) formed by heme A3 and copper B (CU(B)). The BNC reduces molecular oxygen to 2 water molecules using 4 electrons from cytochrome c in the IMS and 4 protons from the mitochondrial matrix.</text>
</comment>
<dbReference type="GO" id="GO:0006123">
    <property type="term" value="P:mitochondrial electron transport, cytochrome c to oxygen"/>
    <property type="evidence" value="ECO:0007669"/>
    <property type="project" value="UniProtKB-UniRule"/>
</dbReference>
<dbReference type="InterPro" id="IPR003204">
    <property type="entry name" value="Cyt_c_oxidase_su5A/6"/>
</dbReference>
<evidence type="ECO:0000256" key="11">
    <source>
        <dbReference type="ARBA" id="ARBA00070174"/>
    </source>
</evidence>
<keyword evidence="7 13" id="KW-0809">Transit peptide</keyword>
<dbReference type="Gene3D" id="1.25.40.40">
    <property type="entry name" value="Cytochrome c oxidase, subunit Va/VI"/>
    <property type="match status" value="1"/>
</dbReference>
<protein>
    <recommendedName>
        <fullName evidence="11 13">Cytochrome c oxidase subunit 6, mitochondrial</fullName>
    </recommendedName>
    <alternativeName>
        <fullName evidence="12 13">Cytochrome c oxidase polypeptide VI</fullName>
    </alternativeName>
</protein>
<accession>A0A0C3HB37</accession>
<comment type="similarity">
    <text evidence="3 13">Belongs to the cytochrome c oxidase subunit 5A family.</text>
</comment>
<evidence type="ECO:0000256" key="6">
    <source>
        <dbReference type="ARBA" id="ARBA00022792"/>
    </source>
</evidence>
<dbReference type="PANTHER" id="PTHR14200">
    <property type="entry name" value="CYTOCHROME C OXIDASE POLYPEPTIDE"/>
    <property type="match status" value="1"/>
</dbReference>
<reference evidence="15" key="2">
    <citation type="submission" date="2015-01" db="EMBL/GenBank/DDBJ databases">
        <title>Evolutionary Origins and Diversification of the Mycorrhizal Mutualists.</title>
        <authorList>
            <consortium name="DOE Joint Genome Institute"/>
            <consortium name="Mycorrhizal Genomics Consortium"/>
            <person name="Kohler A."/>
            <person name="Kuo A."/>
            <person name="Nagy L.G."/>
            <person name="Floudas D."/>
            <person name="Copeland A."/>
            <person name="Barry K.W."/>
            <person name="Cichocki N."/>
            <person name="Veneault-Fourrey C."/>
            <person name="LaButti K."/>
            <person name="Lindquist E.A."/>
            <person name="Lipzen A."/>
            <person name="Lundell T."/>
            <person name="Morin E."/>
            <person name="Murat C."/>
            <person name="Riley R."/>
            <person name="Ohm R."/>
            <person name="Sun H."/>
            <person name="Tunlid A."/>
            <person name="Henrissat B."/>
            <person name="Grigoriev I.V."/>
            <person name="Hibbett D.S."/>
            <person name="Martin F."/>
        </authorList>
    </citation>
    <scope>NUCLEOTIDE SEQUENCE [LARGE SCALE GENOMIC DNA]</scope>
    <source>
        <strain evidence="15">Zn</strain>
    </source>
</reference>
<comment type="pathway">
    <text evidence="2 13">Energy metabolism; oxidative phosphorylation.</text>
</comment>
<comment type="subcellular location">
    <subcellularLocation>
        <location evidence="1 13">Mitochondrion inner membrane</location>
        <topology evidence="1 13">Peripheral membrane protein</topology>
        <orientation evidence="1 13">Matrix side</orientation>
    </subcellularLocation>
</comment>
<keyword evidence="4 13" id="KW-0349">Heme</keyword>
<proteinExistence type="inferred from homology"/>
<dbReference type="FunFam" id="1.25.40.40:FF:000001">
    <property type="entry name" value="Cytochrome c oxidase subunit VI"/>
    <property type="match status" value="1"/>
</dbReference>
<dbReference type="FunCoup" id="A0A0C3HB37">
    <property type="interactions" value="487"/>
</dbReference>
<keyword evidence="15" id="KW-1185">Reference proteome</keyword>
<dbReference type="OrthoDB" id="5778907at2759"/>
<evidence type="ECO:0000256" key="2">
    <source>
        <dbReference type="ARBA" id="ARBA00004673"/>
    </source>
</evidence>
<evidence type="ECO:0000256" key="9">
    <source>
        <dbReference type="ARBA" id="ARBA00023128"/>
    </source>
</evidence>
<dbReference type="PANTHER" id="PTHR14200:SF11">
    <property type="entry name" value="CYTOCHROME C OXIDASE SUBUNIT 5A, MITOCHONDRIAL"/>
    <property type="match status" value="1"/>
</dbReference>
<comment type="subunit">
    <text evidence="13">Component of the cytochrome c oxidase (complex IV, CIV), a multisubunit enzyme composed of a catalytic core of 3 subunits and several supernumerary subunits.</text>
</comment>
<dbReference type="Proteomes" id="UP000054321">
    <property type="component" value="Unassembled WGS sequence"/>
</dbReference>
<keyword evidence="6 13" id="KW-0999">Mitochondrion inner membrane</keyword>
<evidence type="ECO:0000256" key="1">
    <source>
        <dbReference type="ARBA" id="ARBA00004443"/>
    </source>
</evidence>
<evidence type="ECO:0000256" key="7">
    <source>
        <dbReference type="ARBA" id="ARBA00022946"/>
    </source>
</evidence>